<keyword evidence="3" id="KW-1185">Reference proteome</keyword>
<evidence type="ECO:0000313" key="3">
    <source>
        <dbReference type="Proteomes" id="UP000701853"/>
    </source>
</evidence>
<accession>A0A8J5ZHW4</accession>
<dbReference type="PANTHER" id="PTHR31973">
    <property type="entry name" value="POLYPROTEIN, PUTATIVE-RELATED"/>
    <property type="match status" value="1"/>
</dbReference>
<evidence type="ECO:0000256" key="1">
    <source>
        <dbReference type="SAM" id="MobiDB-lite"/>
    </source>
</evidence>
<dbReference type="Proteomes" id="UP000701853">
    <property type="component" value="Chromosome 2"/>
</dbReference>
<name>A0A8J5ZHW4_9ROSI</name>
<organism evidence="2 3">
    <name type="scientific">Gossypium anomalum</name>
    <dbReference type="NCBI Taxonomy" id="47600"/>
    <lineage>
        <taxon>Eukaryota</taxon>
        <taxon>Viridiplantae</taxon>
        <taxon>Streptophyta</taxon>
        <taxon>Embryophyta</taxon>
        <taxon>Tracheophyta</taxon>
        <taxon>Spermatophyta</taxon>
        <taxon>Magnoliopsida</taxon>
        <taxon>eudicotyledons</taxon>
        <taxon>Gunneridae</taxon>
        <taxon>Pentapetalae</taxon>
        <taxon>rosids</taxon>
        <taxon>malvids</taxon>
        <taxon>Malvales</taxon>
        <taxon>Malvaceae</taxon>
        <taxon>Malvoideae</taxon>
        <taxon>Gossypium</taxon>
    </lineage>
</organism>
<reference evidence="2 3" key="1">
    <citation type="journal article" date="2021" name="bioRxiv">
        <title>The Gossypium anomalum genome as a resource for cotton improvement and evolutionary analysis of hybrid incompatibility.</title>
        <authorList>
            <person name="Grover C.E."/>
            <person name="Yuan D."/>
            <person name="Arick M.A."/>
            <person name="Miller E.R."/>
            <person name="Hu G."/>
            <person name="Peterson D.G."/>
            <person name="Wendel J.F."/>
            <person name="Udall J.A."/>
        </authorList>
    </citation>
    <scope>NUCLEOTIDE SEQUENCE [LARGE SCALE GENOMIC DNA]</scope>
    <source>
        <strain evidence="2">JFW-Udall</strain>
        <tissue evidence="2">Leaf</tissue>
    </source>
</reference>
<gene>
    <name evidence="2" type="ORF">CXB51_004124</name>
</gene>
<dbReference type="OrthoDB" id="1000443at2759"/>
<protein>
    <recommendedName>
        <fullName evidence="4">SWIM-type domain-containing protein</fullName>
    </recommendedName>
</protein>
<proteinExistence type="predicted"/>
<feature type="compositionally biased region" description="Acidic residues" evidence="1">
    <location>
        <begin position="1"/>
        <end position="12"/>
    </location>
</feature>
<evidence type="ECO:0000313" key="2">
    <source>
        <dbReference type="EMBL" id="KAG8501827.1"/>
    </source>
</evidence>
<evidence type="ECO:0008006" key="4">
    <source>
        <dbReference type="Google" id="ProtNLM"/>
    </source>
</evidence>
<feature type="region of interest" description="Disordered" evidence="1">
    <location>
        <begin position="1"/>
        <end position="74"/>
    </location>
</feature>
<dbReference type="EMBL" id="JAHUZN010000002">
    <property type="protein sequence ID" value="KAG8501827.1"/>
    <property type="molecule type" value="Genomic_DNA"/>
</dbReference>
<dbReference type="PANTHER" id="PTHR31973:SF187">
    <property type="entry name" value="MUTATOR TRANSPOSASE MUDRA PROTEIN"/>
    <property type="match status" value="1"/>
</dbReference>
<feature type="compositionally biased region" description="Basic and acidic residues" evidence="1">
    <location>
        <begin position="41"/>
        <end position="57"/>
    </location>
</feature>
<dbReference type="AlphaFoldDB" id="A0A8J5ZHW4"/>
<comment type="caution">
    <text evidence="2">The sequence shown here is derived from an EMBL/GenBank/DDBJ whole genome shotgun (WGS) entry which is preliminary data.</text>
</comment>
<sequence>MYFSDGDDDEELQEARQKVREVEGKTSGKAKEAVPDETEIESSREFDKEEEGNKTEYFDSDDQGSILGSDDNDNTDACKRRSKFPTYNPNSASPHFCIGIVFTDGEQFKFAIRKYLMCCERELKIIKNKLNRVRVKCIASKKRKWGIFASYSNMSRCMQVKSFHDEHSCCISFRNIMVNVKVIVDHFEATIRDHSKMKPREIQRRSTTDRECEQNKEELYKIDEEFESLDQSLLRVAHVSDIVNNNLCEAFNFSIVESRFKNIITMLKEIRVKIMTRIYNYGPLIKEKFADSKKEGVDWKMIWNGENGCEVKKDRKQYIINVEDKTCSCRTWQLPGIFCPMPAMLYGILNKILMTTYIGHMSGENLVLSPCFHQLRKQCLVDQRRIEGRQKLNQKKVKHGQLSRAGLIMRFKSVVVKVTIEDHAFNLTQLDQRYIVNIFHYQVPKYLNLIWNCDYLLSQFGMSTRIRSQKKNNRRPCIQPNTTGSQVYHKHFLLSSFKSGTFTRTRSKKRMVCQEHISIHECTAAKKMKKK</sequence>
<feature type="compositionally biased region" description="Basic and acidic residues" evidence="1">
    <location>
        <begin position="13"/>
        <end position="34"/>
    </location>
</feature>